<keyword evidence="12" id="KW-1185">Reference proteome</keyword>
<evidence type="ECO:0000256" key="1">
    <source>
        <dbReference type="ARBA" id="ARBA00004613"/>
    </source>
</evidence>
<feature type="chain" id="PRO_5011577825" evidence="9">
    <location>
        <begin position="25"/>
        <end position="119"/>
    </location>
</feature>
<feature type="signal peptide" evidence="9">
    <location>
        <begin position="1"/>
        <end position="24"/>
    </location>
</feature>
<evidence type="ECO:0000256" key="9">
    <source>
        <dbReference type="SAM" id="SignalP"/>
    </source>
</evidence>
<evidence type="ECO:0000313" key="11">
    <source>
        <dbReference type="EMBL" id="SFE57361.1"/>
    </source>
</evidence>
<dbReference type="GO" id="GO:0005576">
    <property type="term" value="C:extracellular region"/>
    <property type="evidence" value="ECO:0007669"/>
    <property type="project" value="UniProtKB-SubCell"/>
</dbReference>
<comment type="subcellular location">
    <subcellularLocation>
        <location evidence="1">Secreted</location>
    </subcellularLocation>
</comment>
<evidence type="ECO:0000256" key="4">
    <source>
        <dbReference type="ARBA" id="ARBA00022525"/>
    </source>
</evidence>
<feature type="domain" description="Subtilisin inhibitor" evidence="10">
    <location>
        <begin position="30"/>
        <end position="105"/>
    </location>
</feature>
<dbReference type="InterPro" id="IPR000691">
    <property type="entry name" value="Prot_inh_I16_SSI"/>
</dbReference>
<keyword evidence="5 8" id="KW-0646">Protease inhibitor</keyword>
<gene>
    <name evidence="11" type="ORF">SAMN05421541_102415</name>
</gene>
<dbReference type="InterPro" id="IPR020054">
    <property type="entry name" value="Prot_inh_SSI_I16_CS"/>
</dbReference>
<dbReference type="EMBL" id="FONV01000002">
    <property type="protein sequence ID" value="SFE57361.1"/>
    <property type="molecule type" value="Genomic_DNA"/>
</dbReference>
<accession>A0A1I2BMF5</accession>
<dbReference type="PRINTS" id="PR00294">
    <property type="entry name" value="SSBTLNINHBTR"/>
</dbReference>
<keyword evidence="4" id="KW-0964">Secreted</keyword>
<proteinExistence type="inferred from homology"/>
<dbReference type="PROSITE" id="PS00999">
    <property type="entry name" value="SSI"/>
    <property type="match status" value="1"/>
</dbReference>
<keyword evidence="6 8" id="KW-0722">Serine protease inhibitor</keyword>
<comment type="similarity">
    <text evidence="2 8">Belongs to the protease inhibitor I16 (SSI) family.</text>
</comment>
<reference evidence="11 12" key="1">
    <citation type="submission" date="2016-10" db="EMBL/GenBank/DDBJ databases">
        <authorList>
            <person name="de Groot N.N."/>
        </authorList>
    </citation>
    <scope>NUCLEOTIDE SEQUENCE [LARGE SCALE GENOMIC DNA]</scope>
    <source>
        <strain evidence="11 12">DSM 43019</strain>
    </source>
</reference>
<dbReference type="InterPro" id="IPR036819">
    <property type="entry name" value="Subtilisin_inhibitor-like_sf"/>
</dbReference>
<dbReference type="Proteomes" id="UP000199645">
    <property type="component" value="Unassembled WGS sequence"/>
</dbReference>
<protein>
    <submittedName>
        <fullName evidence="11">Subtilisin inhibitor-like</fullName>
    </submittedName>
</protein>
<evidence type="ECO:0000256" key="3">
    <source>
        <dbReference type="ARBA" id="ARBA00011738"/>
    </source>
</evidence>
<name>A0A1I2BMF5_9ACTN</name>
<evidence type="ECO:0000313" key="12">
    <source>
        <dbReference type="Proteomes" id="UP000199645"/>
    </source>
</evidence>
<keyword evidence="7" id="KW-1015">Disulfide bond</keyword>
<sequence length="119" mass="12317">MIRTMICLAMAFAVLAGPAAQASAAGPSKLTLSYETRSVKLTCSPAGGGHPKADQACATLSSAGGDPAKLKGGDSLCMLLYQPVTASVKGTWRGKAVKWRQTFGNSCEMTRATGVLFDF</sequence>
<organism evidence="11 12">
    <name type="scientific">Actinoplanes philippinensis</name>
    <dbReference type="NCBI Taxonomy" id="35752"/>
    <lineage>
        <taxon>Bacteria</taxon>
        <taxon>Bacillati</taxon>
        <taxon>Actinomycetota</taxon>
        <taxon>Actinomycetes</taxon>
        <taxon>Micromonosporales</taxon>
        <taxon>Micromonosporaceae</taxon>
        <taxon>Actinoplanes</taxon>
    </lineage>
</organism>
<evidence type="ECO:0000256" key="5">
    <source>
        <dbReference type="ARBA" id="ARBA00022690"/>
    </source>
</evidence>
<dbReference type="Gene3D" id="3.30.350.10">
    <property type="entry name" value="Subtilisin inhibitor-like"/>
    <property type="match status" value="1"/>
</dbReference>
<evidence type="ECO:0000256" key="8">
    <source>
        <dbReference type="RuleBase" id="RU003471"/>
    </source>
</evidence>
<dbReference type="SUPFAM" id="SSF55399">
    <property type="entry name" value="Subtilisin inhibitor"/>
    <property type="match status" value="1"/>
</dbReference>
<evidence type="ECO:0000256" key="2">
    <source>
        <dbReference type="ARBA" id="ARBA00010472"/>
    </source>
</evidence>
<dbReference type="InterPro" id="IPR023549">
    <property type="entry name" value="Subtilisin_inhibitor"/>
</dbReference>
<evidence type="ECO:0000259" key="10">
    <source>
        <dbReference type="Pfam" id="PF00720"/>
    </source>
</evidence>
<evidence type="ECO:0000256" key="6">
    <source>
        <dbReference type="ARBA" id="ARBA00022900"/>
    </source>
</evidence>
<dbReference type="Pfam" id="PF00720">
    <property type="entry name" value="SSI"/>
    <property type="match status" value="1"/>
</dbReference>
<dbReference type="AlphaFoldDB" id="A0A1I2BMF5"/>
<keyword evidence="9" id="KW-0732">Signal</keyword>
<dbReference type="STRING" id="35752.SAMN05421541_102415"/>
<comment type="subunit">
    <text evidence="3">Homodimer.</text>
</comment>
<dbReference type="RefSeq" id="WP_239143391.1">
    <property type="nucleotide sequence ID" value="NZ_BOMT01000018.1"/>
</dbReference>
<dbReference type="GO" id="GO:0004867">
    <property type="term" value="F:serine-type endopeptidase inhibitor activity"/>
    <property type="evidence" value="ECO:0007669"/>
    <property type="project" value="UniProtKB-KW"/>
</dbReference>
<evidence type="ECO:0000256" key="7">
    <source>
        <dbReference type="ARBA" id="ARBA00023157"/>
    </source>
</evidence>